<comment type="caution">
    <text evidence="2">The sequence shown here is derived from an EMBL/GenBank/DDBJ whole genome shotgun (WGS) entry which is preliminary data.</text>
</comment>
<dbReference type="EMBL" id="QWLA01000006">
    <property type="protein sequence ID" value="RIH88988.1"/>
    <property type="molecule type" value="Genomic_DNA"/>
</dbReference>
<gene>
    <name evidence="2" type="ORF">Mrose_00595</name>
</gene>
<name>A0A399EY96_9DEIN</name>
<dbReference type="InterPro" id="IPR014927">
    <property type="entry name" value="PG-bd_2"/>
</dbReference>
<dbReference type="RefSeq" id="WP_119275943.1">
    <property type="nucleotide sequence ID" value="NZ_QWLA01000006.1"/>
</dbReference>
<feature type="domain" description="Putative peptidoglycan binding" evidence="1">
    <location>
        <begin position="220"/>
        <end position="280"/>
    </location>
</feature>
<keyword evidence="3" id="KW-1185">Reference proteome</keyword>
<dbReference type="PANTHER" id="PTHR39328">
    <property type="entry name" value="BLL2871 PROTEIN"/>
    <property type="match status" value="1"/>
</dbReference>
<evidence type="ECO:0000259" key="1">
    <source>
        <dbReference type="Pfam" id="PF08823"/>
    </source>
</evidence>
<dbReference type="SUPFAM" id="SSF56235">
    <property type="entry name" value="N-terminal nucleophile aminohydrolases (Ntn hydrolases)"/>
    <property type="match status" value="1"/>
</dbReference>
<sequence length="286" mass="30548">MTPISTFSLVARDPQTGDLAVAVASKFLAVGAVVPWLEAGVGAVATQSYANPKFGPQGLALMKAGAGMEEILATFRRSDPGLHTRQFGIVSAQGESLSFTGNECHGWAGGKSGENFAAQGNILSGPEVIDALVDTFLSSSLPFPERLCAALLAADRAGGDRRGRQSASLMVVGVGKGYGGMDRWIDLRVDDHPDPCLELSRLLQIHRLLFDKSGKAEPLSSQDIAWIQRTLTRLGHYAGEATGNWDEATEKAFRALVGIENLEERYGGGPYFDPLALRYLRGKLGE</sequence>
<protein>
    <recommendedName>
        <fullName evidence="1">Putative peptidoglycan binding domain-containing protein</fullName>
    </recommendedName>
</protein>
<dbReference type="Pfam" id="PF08823">
    <property type="entry name" value="PG_binding_2"/>
    <property type="match status" value="1"/>
</dbReference>
<dbReference type="SUPFAM" id="SSF47090">
    <property type="entry name" value="PGBD-like"/>
    <property type="match status" value="1"/>
</dbReference>
<dbReference type="InterPro" id="IPR036365">
    <property type="entry name" value="PGBD-like_sf"/>
</dbReference>
<evidence type="ECO:0000313" key="3">
    <source>
        <dbReference type="Proteomes" id="UP000265341"/>
    </source>
</evidence>
<evidence type="ECO:0000313" key="2">
    <source>
        <dbReference type="EMBL" id="RIH88988.1"/>
    </source>
</evidence>
<dbReference type="Proteomes" id="UP000265341">
    <property type="component" value="Unassembled WGS sequence"/>
</dbReference>
<accession>A0A399EY96</accession>
<reference evidence="2 3" key="1">
    <citation type="submission" date="2018-08" db="EMBL/GenBank/DDBJ databases">
        <title>Meiothermus roseus NBRC 110900 genome sequencing project.</title>
        <authorList>
            <person name="Da Costa M.S."/>
            <person name="Albuquerque L."/>
            <person name="Raposo P."/>
            <person name="Froufe H.J.C."/>
            <person name="Barroso C.S."/>
            <person name="Egas C."/>
        </authorList>
    </citation>
    <scope>NUCLEOTIDE SEQUENCE [LARGE SCALE GENOMIC DNA]</scope>
    <source>
        <strain evidence="2 3">NBRC 110900</strain>
    </source>
</reference>
<proteinExistence type="predicted"/>
<dbReference type="OrthoDB" id="9790012at2"/>
<organism evidence="2 3">
    <name type="scientific">Calidithermus roseus</name>
    <dbReference type="NCBI Taxonomy" id="1644118"/>
    <lineage>
        <taxon>Bacteria</taxon>
        <taxon>Thermotogati</taxon>
        <taxon>Deinococcota</taxon>
        <taxon>Deinococci</taxon>
        <taxon>Thermales</taxon>
        <taxon>Thermaceae</taxon>
        <taxon>Calidithermus</taxon>
    </lineage>
</organism>
<dbReference type="Gene3D" id="3.60.20.10">
    <property type="entry name" value="Glutamine Phosphoribosylpyrophosphate, subunit 1, domain 1"/>
    <property type="match status" value="1"/>
</dbReference>
<dbReference type="InterPro" id="IPR010430">
    <property type="entry name" value="DUF1028"/>
</dbReference>
<dbReference type="Gene3D" id="1.10.101.10">
    <property type="entry name" value="PGBD-like superfamily/PGBD"/>
    <property type="match status" value="1"/>
</dbReference>
<dbReference type="AlphaFoldDB" id="A0A399EY96"/>
<dbReference type="Pfam" id="PF06267">
    <property type="entry name" value="DUF1028"/>
    <property type="match status" value="1"/>
</dbReference>
<dbReference type="InterPro" id="IPR036366">
    <property type="entry name" value="PGBDSf"/>
</dbReference>
<dbReference type="PANTHER" id="PTHR39328:SF1">
    <property type="entry name" value="BLL2871 PROTEIN"/>
    <property type="match status" value="1"/>
</dbReference>
<dbReference type="InterPro" id="IPR029055">
    <property type="entry name" value="Ntn_hydrolases_N"/>
</dbReference>